<dbReference type="EMBL" id="SDPM01000001">
    <property type="protein sequence ID" value="RXZ88144.1"/>
    <property type="molecule type" value="Genomic_DNA"/>
</dbReference>
<dbReference type="PANTHER" id="PTHR10272">
    <property type="entry name" value="PLATELET-ACTIVATING FACTOR ACETYLHYDROLASE"/>
    <property type="match status" value="1"/>
</dbReference>
<keyword evidence="6" id="KW-1185">Reference proteome</keyword>
<dbReference type="Pfam" id="PF03403">
    <property type="entry name" value="PAF-AH_p_II"/>
    <property type="match status" value="1"/>
</dbReference>
<reference evidence="4 7" key="2">
    <citation type="submission" date="2020-07" db="EMBL/GenBank/DDBJ databases">
        <title>Sequencing the genomes of 1000 actinobacteria strains.</title>
        <authorList>
            <person name="Klenk H.-P."/>
        </authorList>
    </citation>
    <scope>NUCLEOTIDE SEQUENCE [LARGE SCALE GENOMIC DNA]</scope>
    <source>
        <strain evidence="4 7">DSM 23870</strain>
    </source>
</reference>
<dbReference type="Proteomes" id="UP000292686">
    <property type="component" value="Unassembled WGS sequence"/>
</dbReference>
<dbReference type="GO" id="GO:0003847">
    <property type="term" value="F:1-alkyl-2-acetylglycerophosphocholine esterase activity"/>
    <property type="evidence" value="ECO:0007669"/>
    <property type="project" value="TreeGrafter"/>
</dbReference>
<protein>
    <submittedName>
        <fullName evidence="5">Alpha/beta fold hydrolase</fullName>
    </submittedName>
    <submittedName>
        <fullName evidence="4">Putative dienelactone hydrolase</fullName>
    </submittedName>
</protein>
<evidence type="ECO:0000256" key="1">
    <source>
        <dbReference type="ARBA" id="ARBA00022801"/>
    </source>
</evidence>
<dbReference type="InterPro" id="IPR029058">
    <property type="entry name" value="AB_hydrolase_fold"/>
</dbReference>
<dbReference type="OrthoDB" id="5141272at2"/>
<dbReference type="PANTHER" id="PTHR10272:SF14">
    <property type="entry name" value="PAF ACETYLHYDROLASE FAMILY PROTEIN"/>
    <property type="match status" value="1"/>
</dbReference>
<organism evidence="5 6">
    <name type="scientific">Agromyces atrinae</name>
    <dbReference type="NCBI Taxonomy" id="592376"/>
    <lineage>
        <taxon>Bacteria</taxon>
        <taxon>Bacillati</taxon>
        <taxon>Actinomycetota</taxon>
        <taxon>Actinomycetes</taxon>
        <taxon>Micrococcales</taxon>
        <taxon>Microbacteriaceae</taxon>
        <taxon>Agromyces</taxon>
    </lineage>
</organism>
<dbReference type="AlphaFoldDB" id="A0A4Q2M7C7"/>
<sequence length="186" mass="19089">MLIANDADVVIEGLAGQYGLPRWLFSELADARGRATPSATFHAGSFPVVLFSPGLGSSRWLASTWATELASHGAIVVALDHPFDAAATRILDGAIAMSGLVATGDATEDNRNAASWTETRAKDLSALLDALVAAKQHNPVLAGADMDRVVVVGHSLGGAAALLAGGTDLRVDGVADIDGMPRFSGE</sequence>
<accession>A0A4Q2M7C7</accession>
<evidence type="ECO:0000313" key="7">
    <source>
        <dbReference type="Proteomes" id="UP000581087"/>
    </source>
</evidence>
<evidence type="ECO:0000256" key="2">
    <source>
        <dbReference type="ARBA" id="ARBA00022963"/>
    </source>
</evidence>
<dbReference type="SUPFAM" id="SSF53474">
    <property type="entry name" value="alpha/beta-Hydrolases"/>
    <property type="match status" value="1"/>
</dbReference>
<evidence type="ECO:0000256" key="3">
    <source>
        <dbReference type="ARBA" id="ARBA00023098"/>
    </source>
</evidence>
<reference evidence="5 6" key="1">
    <citation type="submission" date="2019-01" db="EMBL/GenBank/DDBJ databases">
        <title>Agromyces.</title>
        <authorList>
            <person name="Li J."/>
        </authorList>
    </citation>
    <scope>NUCLEOTIDE SEQUENCE [LARGE SCALE GENOMIC DNA]</scope>
    <source>
        <strain evidence="5 6">DSM 23870</strain>
    </source>
</reference>
<evidence type="ECO:0000313" key="6">
    <source>
        <dbReference type="Proteomes" id="UP000292686"/>
    </source>
</evidence>
<evidence type="ECO:0000313" key="5">
    <source>
        <dbReference type="EMBL" id="RXZ88144.1"/>
    </source>
</evidence>
<comment type="caution">
    <text evidence="5">The sequence shown here is derived from an EMBL/GenBank/DDBJ whole genome shotgun (WGS) entry which is preliminary data.</text>
</comment>
<keyword evidence="1 5" id="KW-0378">Hydrolase</keyword>
<proteinExistence type="predicted"/>
<dbReference type="GO" id="GO:0016042">
    <property type="term" value="P:lipid catabolic process"/>
    <property type="evidence" value="ECO:0007669"/>
    <property type="project" value="UniProtKB-KW"/>
</dbReference>
<dbReference type="EMBL" id="JACCBI010000001">
    <property type="protein sequence ID" value="NYD67654.1"/>
    <property type="molecule type" value="Genomic_DNA"/>
</dbReference>
<keyword evidence="2" id="KW-0442">Lipid degradation</keyword>
<keyword evidence="3" id="KW-0443">Lipid metabolism</keyword>
<dbReference type="RefSeq" id="WP_129172408.1">
    <property type="nucleotide sequence ID" value="NZ_JACCBI010000001.1"/>
</dbReference>
<dbReference type="Gene3D" id="3.40.50.1820">
    <property type="entry name" value="alpha/beta hydrolase"/>
    <property type="match status" value="1"/>
</dbReference>
<gene>
    <name evidence="4" type="ORF">BJ972_002173</name>
    <name evidence="5" type="ORF">ESP50_02885</name>
</gene>
<name>A0A4Q2M7C7_9MICO</name>
<dbReference type="Proteomes" id="UP000581087">
    <property type="component" value="Unassembled WGS sequence"/>
</dbReference>
<evidence type="ECO:0000313" key="4">
    <source>
        <dbReference type="EMBL" id="NYD67654.1"/>
    </source>
</evidence>